<feature type="chain" id="PRO_5005536447" evidence="1">
    <location>
        <begin position="23"/>
        <end position="424"/>
    </location>
</feature>
<organism evidence="2 3">
    <name type="scientific">Lucilia cuprina</name>
    <name type="common">Green bottle fly</name>
    <name type="synonym">Australian sheep blowfly</name>
    <dbReference type="NCBI Taxonomy" id="7375"/>
    <lineage>
        <taxon>Eukaryota</taxon>
        <taxon>Metazoa</taxon>
        <taxon>Ecdysozoa</taxon>
        <taxon>Arthropoda</taxon>
        <taxon>Hexapoda</taxon>
        <taxon>Insecta</taxon>
        <taxon>Pterygota</taxon>
        <taxon>Neoptera</taxon>
        <taxon>Endopterygota</taxon>
        <taxon>Diptera</taxon>
        <taxon>Brachycera</taxon>
        <taxon>Muscomorpha</taxon>
        <taxon>Oestroidea</taxon>
        <taxon>Calliphoridae</taxon>
        <taxon>Luciliinae</taxon>
        <taxon>Lucilia</taxon>
    </lineage>
</organism>
<keyword evidence="1" id="KW-0732">Signal</keyword>
<evidence type="ECO:0000256" key="1">
    <source>
        <dbReference type="SAM" id="SignalP"/>
    </source>
</evidence>
<keyword evidence="3" id="KW-1185">Reference proteome</keyword>
<evidence type="ECO:0000313" key="2">
    <source>
        <dbReference type="EMBL" id="KNC32065.1"/>
    </source>
</evidence>
<evidence type="ECO:0000313" key="3">
    <source>
        <dbReference type="Proteomes" id="UP000037069"/>
    </source>
</evidence>
<accession>A0A0L0CIJ0</accession>
<dbReference type="AlphaFoldDB" id="A0A0L0CIJ0"/>
<sequence>MKAKVFVLTFLCHSFFFTLVASESYENITVIDGTSADYSTKQVVDGKPIIIHTQLQHYDQPTLKEYQECHENLEKCKNVCQAVENPAVCITKCPVCPFLVKEKVVVQGINDTDFTSAAAKSLNTTNIIRLTNQIRNIIENHQGNITYRNENLVHVHQNTSRVGGKFGLGYNNTDPCCIIIRSSKNCETQQFSTAAHCHRKRHRVCGKQCISRVMVAKRVTRCDNTLPLDENIDYSEENCREIVKYIPYNSRRKQCVSIHSWPYVACGNNIEIENYERSICRRCHQLTYYYILQRGVPAQCSRCFMTYPRLPFEVHPPQWYPVMGTHFEDDNFEPVDDFNFHHRGGWQKDKTKCRLPNGTISENCIDIEGSGTESSPNTSDPWAELPEAQDEYLEYDTFNRDNLENLRRRRHIFTRSKYSRRYRQ</sequence>
<dbReference type="OrthoDB" id="7694007at2759"/>
<gene>
    <name evidence="2" type="ORF">FF38_04842</name>
</gene>
<proteinExistence type="predicted"/>
<dbReference type="STRING" id="7375.A0A0L0CIJ0"/>
<comment type="caution">
    <text evidence="2">The sequence shown here is derived from an EMBL/GenBank/DDBJ whole genome shotgun (WGS) entry which is preliminary data.</text>
</comment>
<protein>
    <submittedName>
        <fullName evidence="2">Uncharacterized protein</fullName>
    </submittedName>
</protein>
<dbReference type="EMBL" id="JRES01000344">
    <property type="protein sequence ID" value="KNC32065.1"/>
    <property type="molecule type" value="Genomic_DNA"/>
</dbReference>
<dbReference type="Proteomes" id="UP000037069">
    <property type="component" value="Unassembled WGS sequence"/>
</dbReference>
<name>A0A0L0CIJ0_LUCCU</name>
<feature type="signal peptide" evidence="1">
    <location>
        <begin position="1"/>
        <end position="22"/>
    </location>
</feature>
<reference evidence="2 3" key="1">
    <citation type="journal article" date="2015" name="Nat. Commun.">
        <title>Lucilia cuprina genome unlocks parasitic fly biology to underpin future interventions.</title>
        <authorList>
            <person name="Anstead C.A."/>
            <person name="Korhonen P.K."/>
            <person name="Young N.D."/>
            <person name="Hall R.S."/>
            <person name="Jex A.R."/>
            <person name="Murali S.C."/>
            <person name="Hughes D.S."/>
            <person name="Lee S.F."/>
            <person name="Perry T."/>
            <person name="Stroehlein A.J."/>
            <person name="Ansell B.R."/>
            <person name="Breugelmans B."/>
            <person name="Hofmann A."/>
            <person name="Qu J."/>
            <person name="Dugan S."/>
            <person name="Lee S.L."/>
            <person name="Chao H."/>
            <person name="Dinh H."/>
            <person name="Han Y."/>
            <person name="Doddapaneni H.V."/>
            <person name="Worley K.C."/>
            <person name="Muzny D.M."/>
            <person name="Ioannidis P."/>
            <person name="Waterhouse R.M."/>
            <person name="Zdobnov E.M."/>
            <person name="James P.J."/>
            <person name="Bagnall N.H."/>
            <person name="Kotze A.C."/>
            <person name="Gibbs R.A."/>
            <person name="Richards S."/>
            <person name="Batterham P."/>
            <person name="Gasser R.B."/>
        </authorList>
    </citation>
    <scope>NUCLEOTIDE SEQUENCE [LARGE SCALE GENOMIC DNA]</scope>
    <source>
        <strain evidence="2 3">LS</strain>
        <tissue evidence="2">Full body</tissue>
    </source>
</reference>